<dbReference type="PANTHER" id="PTHR43313">
    <property type="entry name" value="SHORT-CHAIN DEHYDROGENASE/REDUCTASE FAMILY 9C"/>
    <property type="match status" value="1"/>
</dbReference>
<organism evidence="3 4">
    <name type="scientific">Sarcoptes scabiei</name>
    <name type="common">Itch mite</name>
    <name type="synonym">Acarus scabiei</name>
    <dbReference type="NCBI Taxonomy" id="52283"/>
    <lineage>
        <taxon>Eukaryota</taxon>
        <taxon>Metazoa</taxon>
        <taxon>Ecdysozoa</taxon>
        <taxon>Arthropoda</taxon>
        <taxon>Chelicerata</taxon>
        <taxon>Arachnida</taxon>
        <taxon>Acari</taxon>
        <taxon>Acariformes</taxon>
        <taxon>Sarcoptiformes</taxon>
        <taxon>Astigmata</taxon>
        <taxon>Psoroptidia</taxon>
        <taxon>Sarcoptoidea</taxon>
        <taxon>Sarcoptidae</taxon>
        <taxon>Sarcoptinae</taxon>
        <taxon>Sarcoptes</taxon>
    </lineage>
</organism>
<dbReference type="GO" id="GO:0008202">
    <property type="term" value="P:steroid metabolic process"/>
    <property type="evidence" value="ECO:0007669"/>
    <property type="project" value="TreeGrafter"/>
</dbReference>
<keyword evidence="1" id="KW-0560">Oxidoreductase</keyword>
<dbReference type="VEuPathDB" id="VectorBase:SSCA009831"/>
<dbReference type="InterPro" id="IPR002347">
    <property type="entry name" value="SDR_fam"/>
</dbReference>
<dbReference type="PRINTS" id="PR00080">
    <property type="entry name" value="SDRFAMILY"/>
</dbReference>
<name>A0A132A955_SARSC</name>
<dbReference type="EMBL" id="JXLN01011622">
    <property type="protein sequence ID" value="KPM07521.1"/>
    <property type="molecule type" value="Genomic_DNA"/>
</dbReference>
<reference evidence="3 4" key="1">
    <citation type="journal article" date="2015" name="Parasit. Vectors">
        <title>Draft genome of the scabies mite.</title>
        <authorList>
            <person name="Rider S.D.Jr."/>
            <person name="Morgan M.S."/>
            <person name="Arlian L.G."/>
        </authorList>
    </citation>
    <scope>NUCLEOTIDE SEQUENCE [LARGE SCALE GENOMIC DNA]</scope>
    <source>
        <strain evidence="3">Arlian Lab</strain>
    </source>
</reference>
<evidence type="ECO:0000256" key="1">
    <source>
        <dbReference type="ARBA" id="ARBA00023002"/>
    </source>
</evidence>
<accession>A0A132A955</accession>
<sequence length="346" mass="39751">MFLRLITYVLPSFLLIVIIRNLINLSVVDGLFALIGISITSWLLGYYFFESFNQETIDPKNKIILITGCDTGFGNRLAYKLDQLGFHVYAGVLSTENPGAIKLAQQCSNRMKVVPMDITKPEQVKSVVERIRQEKLPLWAIVNNAGIFYTMPSDWGNDVDVLRKTFEVNVFGAVRVTNSCLMLLRRSKGRIINISSVAGRVNLQYMSHYGMSKFAVRSYSDILRRELASSGIKVVVIEPSFYRTNIIDFDFHDRMREKYFNESSEEIKQHYGVESLKSLATFRGVANQMTNDDIDQVIDSMIKGIVRKYPKLYYRCGSYLDIIKLWGLSYLPEIIQDKFIAFTWNK</sequence>
<protein>
    <submittedName>
        <fullName evidence="3">D-beta-hydroxybutyrate dehydrogenase, mitochondrial-like protein 2</fullName>
    </submittedName>
</protein>
<dbReference type="InterPro" id="IPR036291">
    <property type="entry name" value="NAD(P)-bd_dom_sf"/>
</dbReference>
<dbReference type="GO" id="GO:0016491">
    <property type="term" value="F:oxidoreductase activity"/>
    <property type="evidence" value="ECO:0007669"/>
    <property type="project" value="UniProtKB-KW"/>
</dbReference>
<gene>
    <name evidence="3" type="ORF">QR98_0060170</name>
</gene>
<dbReference type="OrthoDB" id="6413932at2759"/>
<dbReference type="InterPro" id="IPR020904">
    <property type="entry name" value="Sc_DH/Rdtase_CS"/>
</dbReference>
<evidence type="ECO:0000313" key="3">
    <source>
        <dbReference type="EMBL" id="KPM07521.1"/>
    </source>
</evidence>
<evidence type="ECO:0000256" key="2">
    <source>
        <dbReference type="RuleBase" id="RU000363"/>
    </source>
</evidence>
<dbReference type="PRINTS" id="PR00081">
    <property type="entry name" value="GDHRDH"/>
</dbReference>
<dbReference type="PANTHER" id="PTHR43313:SF36">
    <property type="entry name" value="D-BETA-HYDROXYBUTYRATE DEHYDROGENASE, MITOCHONDRIAL"/>
    <property type="match status" value="1"/>
</dbReference>
<dbReference type="Proteomes" id="UP000616769">
    <property type="component" value="Unassembled WGS sequence"/>
</dbReference>
<comment type="caution">
    <text evidence="3">The sequence shown here is derived from an EMBL/GenBank/DDBJ whole genome shotgun (WGS) entry which is preliminary data.</text>
</comment>
<comment type="similarity">
    <text evidence="2">Belongs to the short-chain dehydrogenases/reductases (SDR) family.</text>
</comment>
<dbReference type="Gene3D" id="3.40.50.720">
    <property type="entry name" value="NAD(P)-binding Rossmann-like Domain"/>
    <property type="match status" value="1"/>
</dbReference>
<evidence type="ECO:0000313" key="4">
    <source>
        <dbReference type="Proteomes" id="UP000616769"/>
    </source>
</evidence>
<dbReference type="AlphaFoldDB" id="A0A132A955"/>
<dbReference type="Pfam" id="PF00106">
    <property type="entry name" value="adh_short"/>
    <property type="match status" value="1"/>
</dbReference>
<dbReference type="PROSITE" id="PS00061">
    <property type="entry name" value="ADH_SHORT"/>
    <property type="match status" value="1"/>
</dbReference>
<dbReference type="SUPFAM" id="SSF51735">
    <property type="entry name" value="NAD(P)-binding Rossmann-fold domains"/>
    <property type="match status" value="1"/>
</dbReference>
<proteinExistence type="inferred from homology"/>